<evidence type="ECO:0000256" key="7">
    <source>
        <dbReference type="ARBA" id="ARBA00022840"/>
    </source>
</evidence>
<evidence type="ECO:0000256" key="2">
    <source>
        <dbReference type="ARBA" id="ARBA00005859"/>
    </source>
</evidence>
<feature type="binding site" evidence="10">
    <location>
        <position position="514"/>
    </location>
    <ligand>
        <name>ATP</name>
        <dbReference type="ChEBI" id="CHEBI:30616"/>
    </ligand>
</feature>
<accession>A0AA49K1K8</accession>
<evidence type="ECO:0000256" key="9">
    <source>
        <dbReference type="ARBA" id="ARBA00023027"/>
    </source>
</evidence>
<organism evidence="15">
    <name type="scientific">Pseudogemmatithrix spongiicola</name>
    <dbReference type="NCBI Taxonomy" id="3062599"/>
    <lineage>
        <taxon>Bacteria</taxon>
        <taxon>Pseudomonadati</taxon>
        <taxon>Gemmatimonadota</taxon>
        <taxon>Gemmatimonadia</taxon>
        <taxon>Gemmatimonadales</taxon>
        <taxon>Gemmatimonadaceae</taxon>
        <taxon>Pseudogemmatithrix</taxon>
    </lineage>
</organism>
<protein>
    <recommendedName>
        <fullName evidence="10">NH(3)-dependent NAD(+) synthetase</fullName>
        <ecNumber evidence="10">6.3.1.5</ecNumber>
    </recommendedName>
</protein>
<dbReference type="GO" id="GO:0003952">
    <property type="term" value="F:NAD+ synthase (glutamine-hydrolyzing) activity"/>
    <property type="evidence" value="ECO:0007669"/>
    <property type="project" value="UniProtKB-UniRule"/>
</dbReference>
<evidence type="ECO:0000256" key="3">
    <source>
        <dbReference type="ARBA" id="ARBA00007145"/>
    </source>
</evidence>
<comment type="pathway">
    <text evidence="10">Cofactor biosynthesis; NAD(+) biosynthesis; NAD(+) from deamido-NAD(+) (ammonia route): step 1/1.</text>
</comment>
<dbReference type="NCBIfam" id="TIGR00552">
    <property type="entry name" value="nadE"/>
    <property type="match status" value="1"/>
</dbReference>
<feature type="compositionally biased region" description="Basic and acidic residues" evidence="13">
    <location>
        <begin position="302"/>
        <end position="312"/>
    </location>
</feature>
<comment type="catalytic activity">
    <reaction evidence="11">
        <text>deamido-NAD(+) + L-glutamine + ATP + H2O = L-glutamate + AMP + diphosphate + NAD(+) + H(+)</text>
        <dbReference type="Rhea" id="RHEA:24384"/>
        <dbReference type="ChEBI" id="CHEBI:15377"/>
        <dbReference type="ChEBI" id="CHEBI:15378"/>
        <dbReference type="ChEBI" id="CHEBI:29985"/>
        <dbReference type="ChEBI" id="CHEBI:30616"/>
        <dbReference type="ChEBI" id="CHEBI:33019"/>
        <dbReference type="ChEBI" id="CHEBI:57540"/>
        <dbReference type="ChEBI" id="CHEBI:58359"/>
        <dbReference type="ChEBI" id="CHEBI:58437"/>
        <dbReference type="ChEBI" id="CHEBI:456215"/>
        <dbReference type="EC" id="6.3.5.1"/>
    </reaction>
</comment>
<dbReference type="PIRSF" id="PIRSF006630">
    <property type="entry name" value="NADS_GAT"/>
    <property type="match status" value="1"/>
</dbReference>
<evidence type="ECO:0000259" key="14">
    <source>
        <dbReference type="PROSITE" id="PS50263"/>
    </source>
</evidence>
<evidence type="ECO:0000256" key="13">
    <source>
        <dbReference type="SAM" id="MobiDB-lite"/>
    </source>
</evidence>
<comment type="caution">
    <text evidence="10">Lacks conserved residue(s) required for the propagation of feature annotation.</text>
</comment>
<dbReference type="EMBL" id="CP130612">
    <property type="protein sequence ID" value="WKW13333.1"/>
    <property type="molecule type" value="Genomic_DNA"/>
</dbReference>
<comment type="subunit">
    <text evidence="10">Homodimer.</text>
</comment>
<dbReference type="Pfam" id="PF02540">
    <property type="entry name" value="NAD_synthase"/>
    <property type="match status" value="1"/>
</dbReference>
<evidence type="ECO:0000256" key="11">
    <source>
        <dbReference type="PIRNR" id="PIRNR006630"/>
    </source>
</evidence>
<dbReference type="PROSITE" id="PS50263">
    <property type="entry name" value="CN_HYDROLASE"/>
    <property type="match status" value="1"/>
</dbReference>
<proteinExistence type="inferred from homology"/>
<dbReference type="Proteomes" id="UP001229955">
    <property type="component" value="Chromosome"/>
</dbReference>
<dbReference type="FunFam" id="3.40.50.620:FF:000106">
    <property type="entry name" value="Glutamine-dependent NAD(+) synthetase"/>
    <property type="match status" value="1"/>
</dbReference>
<keyword evidence="9 10" id="KW-0520">NAD</keyword>
<dbReference type="GO" id="GO:0004359">
    <property type="term" value="F:glutaminase activity"/>
    <property type="evidence" value="ECO:0007669"/>
    <property type="project" value="InterPro"/>
</dbReference>
<dbReference type="HAMAP" id="MF_00193">
    <property type="entry name" value="NadE_ammonia_dep"/>
    <property type="match status" value="1"/>
</dbReference>
<dbReference type="EMBL" id="CP130613">
    <property type="protein sequence ID" value="WKW16240.1"/>
    <property type="molecule type" value="Genomic_DNA"/>
</dbReference>
<keyword evidence="6 10" id="KW-0547">Nucleotide-binding</keyword>
<evidence type="ECO:0000256" key="8">
    <source>
        <dbReference type="ARBA" id="ARBA00022842"/>
    </source>
</evidence>
<evidence type="ECO:0000313" key="15">
    <source>
        <dbReference type="EMBL" id="WKW13333.1"/>
    </source>
</evidence>
<dbReference type="NCBIfam" id="NF010587">
    <property type="entry name" value="PRK13980.1"/>
    <property type="match status" value="1"/>
</dbReference>
<dbReference type="InterPro" id="IPR036526">
    <property type="entry name" value="C-N_Hydrolase_sf"/>
</dbReference>
<dbReference type="PANTHER" id="PTHR23090">
    <property type="entry name" value="NH 3 /GLUTAMINE-DEPENDENT NAD + SYNTHETASE"/>
    <property type="match status" value="1"/>
</dbReference>
<dbReference type="GO" id="GO:0005524">
    <property type="term" value="F:ATP binding"/>
    <property type="evidence" value="ECO:0007669"/>
    <property type="project" value="UniProtKB-UniRule"/>
</dbReference>
<dbReference type="InterPro" id="IPR022926">
    <property type="entry name" value="NH(3)-dep_NAD(+)_synth"/>
</dbReference>
<dbReference type="InterPro" id="IPR003694">
    <property type="entry name" value="NAD_synthase"/>
</dbReference>
<dbReference type="InterPro" id="IPR022310">
    <property type="entry name" value="NAD/GMP_synthase"/>
</dbReference>
<comment type="function">
    <text evidence="10">Catalyzes the ATP-dependent amidation of deamido-NAD to form NAD. Uses ammonia as a nitrogen source.</text>
</comment>
<evidence type="ECO:0000256" key="6">
    <source>
        <dbReference type="ARBA" id="ARBA00022741"/>
    </source>
</evidence>
<accession>A0AA49Q5K7</accession>
<keyword evidence="5 10" id="KW-0479">Metal-binding</keyword>
<dbReference type="GO" id="GO:0005737">
    <property type="term" value="C:cytoplasm"/>
    <property type="evidence" value="ECO:0007669"/>
    <property type="project" value="InterPro"/>
</dbReference>
<sequence>MSTLTIALPQFRPAKANLPANLDRIAGLIAQSVTLEPRPQLVVFAETVTTGYFVEGGVRELALPSERLMAELASRLASLAPKLPAMDVVLGFYEVAPDGTLHNSAACVSFGGGEPARLLHLHRKNFLPTYGLFDEERFVERGYGVEAFDTRWGRAAILICEDAWHSLTGTIAALDGAQVVCVVAAAPARGIAPRDEGSQPGSVGRWERLIRDIADEHGVYAVLANLVGSEGGRMFQGGSMVVGPRGDVRVRGPVFEEALVTATVELADLARVRAELPLLSDLKSQLPYLRTELDRVLGLGERRGGEERKAPRGESLASPKAAAAATAPRDVPLAAVNHLPLVTGSSHAAPPSLDIDARLVEQWLVAFLRDEFQRRGFSKAVVGVSGGVDSAVVAALAARALGKENVIGVRLPYRSSSADSLAHAQLLMDQLGIEQRTLDITGAVDGYLAQEPDADAARRGNVMARVRMISLFDLSAKHRALPLGTGNKSERLLGYFTWHADDSPPVNPIGDLFKTQVWQLAAYLGVPSEIVQKPASADLIAGQTDEADFGVSYAVADEILNWLLHGWTREELLAKGIDGEALRLVTKRLDSTHWKRKLPTVAMLSAAAIGESYLRPVDY</sequence>
<reference evidence="15" key="1">
    <citation type="submission" date="2023-07" db="EMBL/GenBank/DDBJ databases">
        <authorList>
            <person name="Haufschild T."/>
            <person name="Kallscheuer N."/>
            <person name="Hammer J."/>
            <person name="Kohn T."/>
            <person name="Kabuu M."/>
            <person name="Jogler M."/>
            <person name="Wohfarth N."/>
            <person name="Heuer A."/>
            <person name="Rohde M."/>
            <person name="van Teeseling M.C.F."/>
            <person name="Jogler C."/>
        </authorList>
    </citation>
    <scope>NUCLEOTIDE SEQUENCE</scope>
    <source>
        <strain evidence="15">Strain 138</strain>
        <strain evidence="16">Strain 318</strain>
    </source>
</reference>
<keyword evidence="8 10" id="KW-0460">Magnesium</keyword>
<comment type="catalytic activity">
    <reaction evidence="10">
        <text>deamido-NAD(+) + NH4(+) + ATP = AMP + diphosphate + NAD(+) + H(+)</text>
        <dbReference type="Rhea" id="RHEA:21188"/>
        <dbReference type="ChEBI" id="CHEBI:15378"/>
        <dbReference type="ChEBI" id="CHEBI:28938"/>
        <dbReference type="ChEBI" id="CHEBI:30616"/>
        <dbReference type="ChEBI" id="CHEBI:33019"/>
        <dbReference type="ChEBI" id="CHEBI:57540"/>
        <dbReference type="ChEBI" id="CHEBI:58437"/>
        <dbReference type="ChEBI" id="CHEBI:456215"/>
        <dbReference type="EC" id="6.3.1.5"/>
    </reaction>
</comment>
<dbReference type="Gene3D" id="3.40.50.620">
    <property type="entry name" value="HUPs"/>
    <property type="match status" value="1"/>
</dbReference>
<feature type="compositionally biased region" description="Low complexity" evidence="13">
    <location>
        <begin position="313"/>
        <end position="322"/>
    </location>
</feature>
<evidence type="ECO:0000256" key="10">
    <source>
        <dbReference type="HAMAP-Rule" id="MF_00193"/>
    </source>
</evidence>
<feature type="binding site" description="in other chain" evidence="10">
    <location>
        <position position="465"/>
    </location>
    <ligand>
        <name>deamido-NAD(+)</name>
        <dbReference type="ChEBI" id="CHEBI:58437"/>
        <note>ligand shared between two neighboring subunits</note>
    </ligand>
</feature>
<name>A0AA49Q5K7_9BACT</name>
<dbReference type="Gene3D" id="3.60.110.10">
    <property type="entry name" value="Carbon-nitrogen hydrolase"/>
    <property type="match status" value="1"/>
</dbReference>
<dbReference type="SUPFAM" id="SSF52402">
    <property type="entry name" value="Adenine nucleotide alpha hydrolases-like"/>
    <property type="match status" value="1"/>
</dbReference>
<keyword evidence="4 10" id="KW-0436">Ligase</keyword>
<dbReference type="PANTHER" id="PTHR23090:SF9">
    <property type="entry name" value="GLUTAMINE-DEPENDENT NAD(+) SYNTHETASE"/>
    <property type="match status" value="1"/>
</dbReference>
<evidence type="ECO:0000313" key="16">
    <source>
        <dbReference type="EMBL" id="WKW16240.1"/>
    </source>
</evidence>
<dbReference type="GO" id="GO:0008795">
    <property type="term" value="F:NAD+ synthase activity"/>
    <property type="evidence" value="ECO:0007669"/>
    <property type="project" value="UniProtKB-UniRule"/>
</dbReference>
<dbReference type="InterPro" id="IPR014445">
    <property type="entry name" value="Gln-dep_NAD_synthase"/>
</dbReference>
<feature type="binding site" evidence="10">
    <location>
        <position position="490"/>
    </location>
    <ligand>
        <name>Mg(2+)</name>
        <dbReference type="ChEBI" id="CHEBI:18420"/>
    </ligand>
</feature>
<feature type="region of interest" description="Disordered" evidence="13">
    <location>
        <begin position="302"/>
        <end position="322"/>
    </location>
</feature>
<dbReference type="RefSeq" id="WP_367886191.1">
    <property type="nucleotide sequence ID" value="NZ_CP130612.1"/>
</dbReference>
<dbReference type="KEGG" id="pspc:Strain318_002651"/>
<dbReference type="GO" id="GO:0046872">
    <property type="term" value="F:metal ion binding"/>
    <property type="evidence" value="ECO:0007669"/>
    <property type="project" value="UniProtKB-KW"/>
</dbReference>
<evidence type="ECO:0000256" key="5">
    <source>
        <dbReference type="ARBA" id="ARBA00022723"/>
    </source>
</evidence>
<dbReference type="GO" id="GO:0009435">
    <property type="term" value="P:NAD+ biosynthetic process"/>
    <property type="evidence" value="ECO:0007669"/>
    <property type="project" value="UniProtKB-UniRule"/>
</dbReference>
<feature type="binding site" evidence="10">
    <location>
        <position position="536"/>
    </location>
    <ligand>
        <name>ATP</name>
        <dbReference type="ChEBI" id="CHEBI:30616"/>
    </ligand>
</feature>
<dbReference type="AlphaFoldDB" id="A0AA49Q5K7"/>
<dbReference type="InterPro" id="IPR003010">
    <property type="entry name" value="C-N_Hydrolase"/>
</dbReference>
<comment type="pathway">
    <text evidence="1 11">Cofactor biosynthesis; NAD(+) biosynthesis; NAD(+) from deamido-NAD(+) (L-Gln route): step 1/1.</text>
</comment>
<feature type="binding site" evidence="10">
    <location>
        <begin position="383"/>
        <end position="390"/>
    </location>
    <ligand>
        <name>ATP</name>
        <dbReference type="ChEBI" id="CHEBI:30616"/>
    </ligand>
</feature>
<feature type="binding site" evidence="10">
    <location>
        <position position="389"/>
    </location>
    <ligand>
        <name>Mg(2+)</name>
        <dbReference type="ChEBI" id="CHEBI:18420"/>
    </ligand>
</feature>
<keyword evidence="17" id="KW-1185">Reference proteome</keyword>
<evidence type="ECO:0000256" key="4">
    <source>
        <dbReference type="ARBA" id="ARBA00022598"/>
    </source>
</evidence>
<gene>
    <name evidence="10" type="primary">nadE</name>
    <name evidence="15" type="ORF">Strain138_002651</name>
    <name evidence="16" type="ORF">Strain318_002651</name>
</gene>
<evidence type="ECO:0000313" key="17">
    <source>
        <dbReference type="Proteomes" id="UP001229955"/>
    </source>
</evidence>
<dbReference type="EC" id="6.3.1.5" evidence="10"/>
<dbReference type="InterPro" id="IPR014729">
    <property type="entry name" value="Rossmann-like_a/b/a_fold"/>
</dbReference>
<evidence type="ECO:0000256" key="12">
    <source>
        <dbReference type="RuleBase" id="RU003811"/>
    </source>
</evidence>
<feature type="binding site" evidence="10">
    <location>
        <position position="485"/>
    </location>
    <ligand>
        <name>ATP</name>
        <dbReference type="ChEBI" id="CHEBI:30616"/>
    </ligand>
</feature>
<evidence type="ECO:0000256" key="1">
    <source>
        <dbReference type="ARBA" id="ARBA00005188"/>
    </source>
</evidence>
<keyword evidence="7 10" id="KW-0067">ATP-binding</keyword>
<feature type="domain" description="CN hydrolase" evidence="14">
    <location>
        <begin position="4"/>
        <end position="266"/>
    </location>
</feature>
<dbReference type="CDD" id="cd00553">
    <property type="entry name" value="NAD_synthase"/>
    <property type="match status" value="1"/>
</dbReference>
<comment type="similarity">
    <text evidence="2 10 12">Belongs to the NAD synthetase family.</text>
</comment>
<dbReference type="SUPFAM" id="SSF56317">
    <property type="entry name" value="Carbon-nitrogen hydrolase"/>
    <property type="match status" value="1"/>
</dbReference>
<comment type="similarity">
    <text evidence="3 11">In the C-terminal section; belongs to the NAD synthetase family.</text>
</comment>
<dbReference type="Pfam" id="PF00795">
    <property type="entry name" value="CN_hydrolase"/>
    <property type="match status" value="1"/>
</dbReference>